<evidence type="ECO:0000256" key="1">
    <source>
        <dbReference type="ARBA" id="ARBA00012162"/>
    </source>
</evidence>
<dbReference type="Proteomes" id="UP000054498">
    <property type="component" value="Unassembled WGS sequence"/>
</dbReference>
<accession>A0A0D2N9Y8</accession>
<dbReference type="InterPro" id="IPR000878">
    <property type="entry name" value="4pyrrol_Mease"/>
</dbReference>
<feature type="domain" description="Tetrapyrrole methylase" evidence="7">
    <location>
        <begin position="44"/>
        <end position="318"/>
    </location>
</feature>
<dbReference type="InterPro" id="IPR035996">
    <property type="entry name" value="4pyrrol_Methylase_sf"/>
</dbReference>
<dbReference type="PANTHER" id="PTHR45790:SF3">
    <property type="entry name" value="S-ADENOSYL-L-METHIONINE-DEPENDENT UROPORPHYRINOGEN III METHYLTRANSFERASE, CHLOROPLASTIC"/>
    <property type="match status" value="1"/>
</dbReference>
<dbReference type="PROSITE" id="PS00839">
    <property type="entry name" value="SUMT_1"/>
    <property type="match status" value="1"/>
</dbReference>
<dbReference type="EMBL" id="KK101054">
    <property type="protein sequence ID" value="KIZ02421.1"/>
    <property type="molecule type" value="Genomic_DNA"/>
</dbReference>
<evidence type="ECO:0000313" key="9">
    <source>
        <dbReference type="Proteomes" id="UP000054498"/>
    </source>
</evidence>
<organism evidence="8 9">
    <name type="scientific">Monoraphidium neglectum</name>
    <dbReference type="NCBI Taxonomy" id="145388"/>
    <lineage>
        <taxon>Eukaryota</taxon>
        <taxon>Viridiplantae</taxon>
        <taxon>Chlorophyta</taxon>
        <taxon>core chlorophytes</taxon>
        <taxon>Chlorophyceae</taxon>
        <taxon>CS clade</taxon>
        <taxon>Sphaeropleales</taxon>
        <taxon>Selenastraceae</taxon>
        <taxon>Monoraphidium</taxon>
    </lineage>
</organism>
<evidence type="ECO:0000256" key="3">
    <source>
        <dbReference type="ARBA" id="ARBA00022679"/>
    </source>
</evidence>
<dbReference type="SUPFAM" id="SSF53790">
    <property type="entry name" value="Tetrapyrrole methylase"/>
    <property type="match status" value="2"/>
</dbReference>
<dbReference type="GeneID" id="25738419"/>
<dbReference type="InterPro" id="IPR014777">
    <property type="entry name" value="4pyrrole_Mease_sub1"/>
</dbReference>
<keyword evidence="3 8" id="KW-0808">Transferase</keyword>
<dbReference type="InterPro" id="IPR050161">
    <property type="entry name" value="Siro_Cobalamin_biosynth"/>
</dbReference>
<gene>
    <name evidence="8" type="ORF">MNEG_5542</name>
</gene>
<dbReference type="PANTHER" id="PTHR45790">
    <property type="entry name" value="SIROHEME SYNTHASE-RELATED"/>
    <property type="match status" value="1"/>
</dbReference>
<dbReference type="GO" id="GO:0004851">
    <property type="term" value="F:uroporphyrin-III C-methyltransferase activity"/>
    <property type="evidence" value="ECO:0007669"/>
    <property type="project" value="UniProtKB-EC"/>
</dbReference>
<dbReference type="InterPro" id="IPR014776">
    <property type="entry name" value="4pyrrole_Mease_sub2"/>
</dbReference>
<evidence type="ECO:0000259" key="7">
    <source>
        <dbReference type="Pfam" id="PF00590"/>
    </source>
</evidence>
<keyword evidence="4" id="KW-0949">S-adenosyl-L-methionine</keyword>
<dbReference type="KEGG" id="mng:MNEG_5542"/>
<keyword evidence="9" id="KW-1185">Reference proteome</keyword>
<dbReference type="Pfam" id="PF00590">
    <property type="entry name" value="TP_methylase"/>
    <property type="match status" value="1"/>
</dbReference>
<proteinExistence type="predicted"/>
<dbReference type="Gene3D" id="3.40.1010.10">
    <property type="entry name" value="Cobalt-precorrin-4 Transmethylase, Domain 1"/>
    <property type="match status" value="2"/>
</dbReference>
<dbReference type="InterPro" id="IPR003043">
    <property type="entry name" value="Uropor_MeTrfase_CS"/>
</dbReference>
<dbReference type="GO" id="GO:0016829">
    <property type="term" value="F:lyase activity"/>
    <property type="evidence" value="ECO:0007669"/>
    <property type="project" value="UniProtKB-KW"/>
</dbReference>
<sequence length="359" mass="36589">MHISTLTKNPRLWHSRQRTWAPPSARVGIGDAGGSEPRGNNSGKCWLVGAGPGPADLLTLRAVRALEAADVVIYDDLGAQEALALAPAAAERVYVGKRGGRPSIKQPEIDRLLVDKTQQARARERARGRLSASRASVPARHCLVAFGLGFPAQRSRGALGAVDVYAVSPCLSQAHPSYCARARRAAQGLRVVRLKGGCPSVFSRVSSELRALAAAGCAAELVPGVSSALAAPLFAGFPLTDAAVGRSFAVTTGHDVAGTDWAALAGADTLVVLMGGAALPEIAERLVALGKPRGTPVAVIRAAGTLEQRVWRSRLDRVAADTAGLKLSPCIIVVGEVAAGAGAAAEPGPPGGGGGGGEG</sequence>
<dbReference type="GO" id="GO:0032259">
    <property type="term" value="P:methylation"/>
    <property type="evidence" value="ECO:0007669"/>
    <property type="project" value="UniProtKB-KW"/>
</dbReference>
<reference evidence="8 9" key="1">
    <citation type="journal article" date="2013" name="BMC Genomics">
        <title>Reconstruction of the lipid metabolism for the microalga Monoraphidium neglectum from its genome sequence reveals characteristics suitable for biofuel production.</title>
        <authorList>
            <person name="Bogen C."/>
            <person name="Al-Dilaimi A."/>
            <person name="Albersmeier A."/>
            <person name="Wichmann J."/>
            <person name="Grundmann M."/>
            <person name="Rupp O."/>
            <person name="Lauersen K.J."/>
            <person name="Blifernez-Klassen O."/>
            <person name="Kalinowski J."/>
            <person name="Goesmann A."/>
            <person name="Mussgnug J.H."/>
            <person name="Kruse O."/>
        </authorList>
    </citation>
    <scope>NUCLEOTIDE SEQUENCE [LARGE SCALE GENOMIC DNA]</scope>
    <source>
        <strain evidence="8 9">SAG 48.87</strain>
    </source>
</reference>
<keyword evidence="5" id="KW-0627">Porphyrin biosynthesis</keyword>
<evidence type="ECO:0000313" key="8">
    <source>
        <dbReference type="EMBL" id="KIZ02421.1"/>
    </source>
</evidence>
<evidence type="ECO:0000256" key="4">
    <source>
        <dbReference type="ARBA" id="ARBA00022691"/>
    </source>
</evidence>
<dbReference type="GO" id="GO:0019354">
    <property type="term" value="P:siroheme biosynthetic process"/>
    <property type="evidence" value="ECO:0007669"/>
    <property type="project" value="TreeGrafter"/>
</dbReference>
<dbReference type="STRING" id="145388.A0A0D2N9Y8"/>
<dbReference type="AlphaFoldDB" id="A0A0D2N9Y8"/>
<keyword evidence="2 8" id="KW-0489">Methyltransferase</keyword>
<dbReference type="Gene3D" id="3.30.950.10">
    <property type="entry name" value="Methyltransferase, Cobalt-precorrin-4 Transmethylase, Domain 2"/>
    <property type="match status" value="1"/>
</dbReference>
<dbReference type="OrthoDB" id="508204at2759"/>
<evidence type="ECO:0000256" key="6">
    <source>
        <dbReference type="SAM" id="MobiDB-lite"/>
    </source>
</evidence>
<evidence type="ECO:0000256" key="5">
    <source>
        <dbReference type="ARBA" id="ARBA00023244"/>
    </source>
</evidence>
<feature type="region of interest" description="Disordered" evidence="6">
    <location>
        <begin position="19"/>
        <end position="38"/>
    </location>
</feature>
<dbReference type="EC" id="2.1.1.107" evidence="1"/>
<keyword evidence="8" id="KW-0456">Lyase</keyword>
<dbReference type="RefSeq" id="XP_013901440.1">
    <property type="nucleotide sequence ID" value="XM_014045986.1"/>
</dbReference>
<evidence type="ECO:0000256" key="2">
    <source>
        <dbReference type="ARBA" id="ARBA00022603"/>
    </source>
</evidence>
<protein>
    <recommendedName>
        <fullName evidence="1">uroporphyrinogen-III C-methyltransferase</fullName>
        <ecNumber evidence="1">2.1.1.107</ecNumber>
    </recommendedName>
</protein>
<name>A0A0D2N9Y8_9CHLO</name>